<dbReference type="AlphaFoldDB" id="A0A166GZY9"/>
<name>A0A166GZY9_9AGAM</name>
<reference evidence="4 5" key="1">
    <citation type="journal article" date="2016" name="Mol. Biol. Evol.">
        <title>Comparative Genomics of Early-Diverging Mushroom-Forming Fungi Provides Insights into the Origins of Lignocellulose Decay Capabilities.</title>
        <authorList>
            <person name="Nagy L.G."/>
            <person name="Riley R."/>
            <person name="Tritt A."/>
            <person name="Adam C."/>
            <person name="Daum C."/>
            <person name="Floudas D."/>
            <person name="Sun H."/>
            <person name="Yadav J.S."/>
            <person name="Pangilinan J."/>
            <person name="Larsson K.H."/>
            <person name="Matsuura K."/>
            <person name="Barry K."/>
            <person name="Labutti K."/>
            <person name="Kuo R."/>
            <person name="Ohm R.A."/>
            <person name="Bhattacharya S.S."/>
            <person name="Shirouzu T."/>
            <person name="Yoshinaga Y."/>
            <person name="Martin F.M."/>
            <person name="Grigoriev I.V."/>
            <person name="Hibbett D.S."/>
        </authorList>
    </citation>
    <scope>NUCLEOTIDE SEQUENCE [LARGE SCALE GENOMIC DNA]</scope>
    <source>
        <strain evidence="4 5">CBS 109695</strain>
    </source>
</reference>
<evidence type="ECO:0000256" key="1">
    <source>
        <dbReference type="ARBA" id="ARBA00022679"/>
    </source>
</evidence>
<dbReference type="GO" id="GO:0046835">
    <property type="term" value="P:carbohydrate phosphorylation"/>
    <property type="evidence" value="ECO:0007669"/>
    <property type="project" value="TreeGrafter"/>
</dbReference>
<evidence type="ECO:0000256" key="2">
    <source>
        <dbReference type="SAM" id="MobiDB-lite"/>
    </source>
</evidence>
<evidence type="ECO:0000313" key="5">
    <source>
        <dbReference type="Proteomes" id="UP000076532"/>
    </source>
</evidence>
<dbReference type="OrthoDB" id="263283at2759"/>
<gene>
    <name evidence="4" type="ORF">FIBSPDRAFT_594114</name>
</gene>
<dbReference type="GO" id="GO:0003976">
    <property type="term" value="F:UDP-N-acetylglucosamine-lysosomal-enzyme N-acetylglucosaminephosphotransferase activity"/>
    <property type="evidence" value="ECO:0007669"/>
    <property type="project" value="TreeGrafter"/>
</dbReference>
<keyword evidence="5" id="KW-1185">Reference proteome</keyword>
<feature type="compositionally biased region" description="Acidic residues" evidence="2">
    <location>
        <begin position="366"/>
        <end position="381"/>
    </location>
</feature>
<dbReference type="Pfam" id="PF17102">
    <property type="entry name" value="Stealth_CR3"/>
    <property type="match status" value="1"/>
</dbReference>
<dbReference type="GO" id="GO:0005794">
    <property type="term" value="C:Golgi apparatus"/>
    <property type="evidence" value="ECO:0007669"/>
    <property type="project" value="TreeGrafter"/>
</dbReference>
<accession>A0A166GZY9</accession>
<sequence>MKSLPAESIAGLHVVTTDLPMSSEDVGTRYGQVPEWLNRTHAQDGSCAPAVHMHHHWDLFKMRTHAGQSTAGNVTEEGEARAEAWRERVLPSFNSIGIESQLVSLAPQLSNTILYFNDDFFVTRPLALTDLTSPLFGTVFRLQSSLLVAAAATGAADKEGEWPSLNYANQLLDARFGVRRRPYVQHFVKTYEKEILAEIAQIWPEELTESAEVRFRDGPAVGLAFLATHFVVERHREALLWSFLIARADSDASRAYSPAERRAALAELTPAAENEKYRKRPASNPLRPQILVPKPRRAPLYAPHAALVRAGLPTPRATAYTFSAHAGGYAYARLGGHTKWQNGEPVWVEPGKGQRWVPDRNWPVYDYDEEDESGDADEEEGAADKDKGMQEEMEKEMDIECALDVVECFGAEWVAPADGDGDVPVEEVFRRVAFERPRCGDCIIASLVGQSGRRGLSAFLPPPPAEEDARGKIHIPLSVEKTWENATYADGLGGGGSRARAVSLLQRYSYIIGDSPAELITYTNSRHLNRRLGRLVAAIRKEEPAFVVLNDDTADRITDREVVLIDSGPCCYRVVLSGAGLV</sequence>
<dbReference type="PANTHER" id="PTHR24045:SF0">
    <property type="entry name" value="N-ACETYLGLUCOSAMINE-1-PHOSPHOTRANSFERASE SUBUNITS ALPHA_BETA"/>
    <property type="match status" value="1"/>
</dbReference>
<dbReference type="InterPro" id="IPR031357">
    <property type="entry name" value="Stealth_CR3"/>
</dbReference>
<dbReference type="InterPro" id="IPR047141">
    <property type="entry name" value="Stealth"/>
</dbReference>
<dbReference type="PANTHER" id="PTHR24045">
    <property type="match status" value="1"/>
</dbReference>
<organism evidence="4 5">
    <name type="scientific">Athelia psychrophila</name>
    <dbReference type="NCBI Taxonomy" id="1759441"/>
    <lineage>
        <taxon>Eukaryota</taxon>
        <taxon>Fungi</taxon>
        <taxon>Dikarya</taxon>
        <taxon>Basidiomycota</taxon>
        <taxon>Agaricomycotina</taxon>
        <taxon>Agaricomycetes</taxon>
        <taxon>Agaricomycetidae</taxon>
        <taxon>Atheliales</taxon>
        <taxon>Atheliaceae</taxon>
        <taxon>Athelia</taxon>
    </lineage>
</organism>
<dbReference type="EMBL" id="KV417573">
    <property type="protein sequence ID" value="KZP18339.1"/>
    <property type="molecule type" value="Genomic_DNA"/>
</dbReference>
<keyword evidence="1" id="KW-0808">Transferase</keyword>
<evidence type="ECO:0000313" key="4">
    <source>
        <dbReference type="EMBL" id="KZP18339.1"/>
    </source>
</evidence>
<dbReference type="STRING" id="436010.A0A166GZY9"/>
<feature type="region of interest" description="Disordered" evidence="2">
    <location>
        <begin position="366"/>
        <end position="390"/>
    </location>
</feature>
<evidence type="ECO:0000259" key="3">
    <source>
        <dbReference type="Pfam" id="PF17102"/>
    </source>
</evidence>
<feature type="domain" description="Stealth protein CR3 conserved region 3" evidence="3">
    <location>
        <begin position="186"/>
        <end position="233"/>
    </location>
</feature>
<dbReference type="Proteomes" id="UP000076532">
    <property type="component" value="Unassembled WGS sequence"/>
</dbReference>
<protein>
    <recommendedName>
        <fullName evidence="3">Stealth protein CR3 conserved region 3 domain-containing protein</fullName>
    </recommendedName>
</protein>
<proteinExistence type="predicted"/>